<accession>A0A974PS86</accession>
<name>A0A974PS86_9HYPH</name>
<dbReference type="KEGG" id="xdi:EZH22_11445"/>
<reference evidence="3 4" key="1">
    <citation type="submission" date="2020-10" db="EMBL/GenBank/DDBJ databases">
        <title>Degradation of 1,4-Dioxane by Xanthobacter sp. YN2, via a Novel Group-2 Soluble Di-Iron Monooxygenase.</title>
        <authorList>
            <person name="Ma F."/>
            <person name="Wang Y."/>
            <person name="Yang J."/>
            <person name="Guo H."/>
            <person name="Su D."/>
            <person name="Yu L."/>
        </authorList>
    </citation>
    <scope>NUCLEOTIDE SEQUENCE [LARGE SCALE GENOMIC DNA]</scope>
    <source>
        <strain evidence="3 4">YN2</strain>
    </source>
</reference>
<dbReference type="InterPro" id="IPR037398">
    <property type="entry name" value="Glyco_hydro_64_fam"/>
</dbReference>
<gene>
    <name evidence="3" type="ORF">EZH22_11445</name>
</gene>
<dbReference type="PROSITE" id="PS52006">
    <property type="entry name" value="GH64"/>
    <property type="match status" value="1"/>
</dbReference>
<dbReference type="InterPro" id="IPR032477">
    <property type="entry name" value="Glyco_hydro_64"/>
</dbReference>
<evidence type="ECO:0000259" key="2">
    <source>
        <dbReference type="PROSITE" id="PS52006"/>
    </source>
</evidence>
<keyword evidence="1" id="KW-0732">Signal</keyword>
<dbReference type="InterPro" id="IPR037176">
    <property type="entry name" value="Osmotin/thaumatin-like_sf"/>
</dbReference>
<dbReference type="InterPro" id="IPR042517">
    <property type="entry name" value="Glyco_hydro_64_N_2"/>
</dbReference>
<dbReference type="CDD" id="cd09214">
    <property type="entry name" value="GH64-like"/>
    <property type="match status" value="1"/>
</dbReference>
<dbReference type="EMBL" id="CP063362">
    <property type="protein sequence ID" value="QRG08833.1"/>
    <property type="molecule type" value="Genomic_DNA"/>
</dbReference>
<dbReference type="PANTHER" id="PTHR38165">
    <property type="match status" value="1"/>
</dbReference>
<proteinExistence type="predicted"/>
<feature type="chain" id="PRO_5037455339" description="GH64 domain-containing protein" evidence="1">
    <location>
        <begin position="27"/>
        <end position="412"/>
    </location>
</feature>
<dbReference type="RefSeq" id="WP_203195747.1">
    <property type="nucleotide sequence ID" value="NZ_CP063362.1"/>
</dbReference>
<dbReference type="PANTHER" id="PTHR38165:SF1">
    <property type="entry name" value="GLUCANASE B"/>
    <property type="match status" value="1"/>
</dbReference>
<evidence type="ECO:0000313" key="3">
    <source>
        <dbReference type="EMBL" id="QRG08833.1"/>
    </source>
</evidence>
<evidence type="ECO:0000313" key="4">
    <source>
        <dbReference type="Proteomes" id="UP000596427"/>
    </source>
</evidence>
<dbReference type="AlphaFoldDB" id="A0A974PS86"/>
<dbReference type="Pfam" id="PF16483">
    <property type="entry name" value="Glyco_hydro_64"/>
    <property type="match status" value="1"/>
</dbReference>
<dbReference type="PROSITE" id="PS51257">
    <property type="entry name" value="PROKAR_LIPOPROTEIN"/>
    <property type="match status" value="1"/>
</dbReference>
<feature type="signal peptide" evidence="1">
    <location>
        <begin position="1"/>
        <end position="26"/>
    </location>
</feature>
<organism evidence="3 4">
    <name type="scientific">Xanthobacter dioxanivorans</name>
    <dbReference type="NCBI Taxonomy" id="2528964"/>
    <lineage>
        <taxon>Bacteria</taxon>
        <taxon>Pseudomonadati</taxon>
        <taxon>Pseudomonadota</taxon>
        <taxon>Alphaproteobacteria</taxon>
        <taxon>Hyphomicrobiales</taxon>
        <taxon>Xanthobacteraceae</taxon>
        <taxon>Xanthobacter</taxon>
    </lineage>
</organism>
<dbReference type="Proteomes" id="UP000596427">
    <property type="component" value="Chromosome"/>
</dbReference>
<protein>
    <recommendedName>
        <fullName evidence="2">GH64 domain-containing protein</fullName>
    </recommendedName>
</protein>
<feature type="domain" description="GH64" evidence="2">
    <location>
        <begin position="26"/>
        <end position="401"/>
    </location>
</feature>
<sequence>MHTRILGATVLAAVAACTGLAPAANAQTLPVTIVNKTGIKGKMYITVLGRSPRDPTVHIYSDANGNIKQFAVNPTPTDYGFSTTAQSYSFKIPQINSGRIYVSFCAPAWTTASKTGDTPPQIAPNTPATWVPTDKNFYTVLDFAEFDWVPSGGTTSMDIDTTQVDALSIPMTLSLSGTPGGKATTLTSGFKDASTSTLVLPGLAKAPWNKLVVYDSKKRPIRILVPEKAMVLPTSHPNYFPNNYLDNYISQVFATFAKPGKTFTIKGDNGALYTGTVQNNQIVLKPNNGNPANVFNKPSSTYVWQNGAPPASGPAGPVPSLQKYIQAAFLRSTFLNTTTNSLSTCQGVIPYTLPPQNLYSSTIHAFSINQGAYTFAYDDVCARSSNIALTNPTSVTLTLLPLSPTMSTMTCN</sequence>
<evidence type="ECO:0000256" key="1">
    <source>
        <dbReference type="SAM" id="SignalP"/>
    </source>
</evidence>
<keyword evidence="4" id="KW-1185">Reference proteome</keyword>
<dbReference type="Gene3D" id="2.60.110.10">
    <property type="entry name" value="Thaumatin"/>
    <property type="match status" value="1"/>
</dbReference>
<dbReference type="Gene3D" id="3.30.920.50">
    <property type="entry name" value="Beta-1,3-glucanase, C-terminal domain"/>
    <property type="match status" value="1"/>
</dbReference>